<name>A0A2U1P209_ARTAN</name>
<dbReference type="EMBL" id="PKPP01001803">
    <property type="protein sequence ID" value="PWA79803.1"/>
    <property type="molecule type" value="Genomic_DNA"/>
</dbReference>
<dbReference type="STRING" id="35608.A0A2U1P209"/>
<dbReference type="AlphaFoldDB" id="A0A2U1P209"/>
<proteinExistence type="predicted"/>
<protein>
    <submittedName>
        <fullName evidence="1">NAD(P)-binding domain-containing protein</fullName>
    </submittedName>
</protein>
<evidence type="ECO:0000313" key="1">
    <source>
        <dbReference type="EMBL" id="PWA79803.1"/>
    </source>
</evidence>
<sequence>MAISDNFYDDNFCGFNVGVVDGYSTITFNGGVEHMKGDAGGVCKRTDKQEVMDLVAKSGKFDPTFVGFTGKDGVLGKRLDNSKTREEIGWEPKYKSFAHCLGVAE</sequence>
<reference evidence="1 2" key="1">
    <citation type="journal article" date="2018" name="Mol. Plant">
        <title>The genome of Artemisia annua provides insight into the evolution of Asteraceae family and artemisinin biosynthesis.</title>
        <authorList>
            <person name="Shen Q."/>
            <person name="Zhang L."/>
            <person name="Liao Z."/>
            <person name="Wang S."/>
            <person name="Yan T."/>
            <person name="Shi P."/>
            <person name="Liu M."/>
            <person name="Fu X."/>
            <person name="Pan Q."/>
            <person name="Wang Y."/>
            <person name="Lv Z."/>
            <person name="Lu X."/>
            <person name="Zhang F."/>
            <person name="Jiang W."/>
            <person name="Ma Y."/>
            <person name="Chen M."/>
            <person name="Hao X."/>
            <person name="Li L."/>
            <person name="Tang Y."/>
            <person name="Lv G."/>
            <person name="Zhou Y."/>
            <person name="Sun X."/>
            <person name="Brodelius P.E."/>
            <person name="Rose J.K.C."/>
            <person name="Tang K."/>
        </authorList>
    </citation>
    <scope>NUCLEOTIDE SEQUENCE [LARGE SCALE GENOMIC DNA]</scope>
    <source>
        <strain evidence="2">cv. Huhao1</strain>
        <tissue evidence="1">Leaf</tissue>
    </source>
</reference>
<accession>A0A2U1P209</accession>
<comment type="caution">
    <text evidence="1">The sequence shown here is derived from an EMBL/GenBank/DDBJ whole genome shotgun (WGS) entry which is preliminary data.</text>
</comment>
<keyword evidence="2" id="KW-1185">Reference proteome</keyword>
<dbReference type="Proteomes" id="UP000245207">
    <property type="component" value="Unassembled WGS sequence"/>
</dbReference>
<evidence type="ECO:0000313" key="2">
    <source>
        <dbReference type="Proteomes" id="UP000245207"/>
    </source>
</evidence>
<dbReference type="OrthoDB" id="674948at2759"/>
<gene>
    <name evidence="1" type="ORF">CTI12_AA202120</name>
</gene>
<organism evidence="1 2">
    <name type="scientific">Artemisia annua</name>
    <name type="common">Sweet wormwood</name>
    <dbReference type="NCBI Taxonomy" id="35608"/>
    <lineage>
        <taxon>Eukaryota</taxon>
        <taxon>Viridiplantae</taxon>
        <taxon>Streptophyta</taxon>
        <taxon>Embryophyta</taxon>
        <taxon>Tracheophyta</taxon>
        <taxon>Spermatophyta</taxon>
        <taxon>Magnoliopsida</taxon>
        <taxon>eudicotyledons</taxon>
        <taxon>Gunneridae</taxon>
        <taxon>Pentapetalae</taxon>
        <taxon>asterids</taxon>
        <taxon>campanulids</taxon>
        <taxon>Asterales</taxon>
        <taxon>Asteraceae</taxon>
        <taxon>Asteroideae</taxon>
        <taxon>Anthemideae</taxon>
        <taxon>Artemisiinae</taxon>
        <taxon>Artemisia</taxon>
    </lineage>
</organism>